<dbReference type="PROSITE" id="PS50966">
    <property type="entry name" value="ZF_SWIM"/>
    <property type="match status" value="1"/>
</dbReference>
<reference evidence="6" key="1">
    <citation type="submission" date="2025-08" db="UniProtKB">
        <authorList>
            <consortium name="RefSeq"/>
        </authorList>
    </citation>
    <scope>IDENTIFICATION</scope>
    <source>
        <tissue evidence="6">Whole sample</tissue>
    </source>
</reference>
<dbReference type="OrthoDB" id="10019045at2759"/>
<evidence type="ECO:0000313" key="5">
    <source>
        <dbReference type="Proteomes" id="UP000694844"/>
    </source>
</evidence>
<gene>
    <name evidence="6" type="primary">LOC111112867</name>
</gene>
<dbReference type="InterPro" id="IPR027806">
    <property type="entry name" value="HARBI1_dom"/>
</dbReference>
<feature type="domain" description="SWIM-type" evidence="4">
    <location>
        <begin position="252"/>
        <end position="291"/>
    </location>
</feature>
<dbReference type="Pfam" id="PF13359">
    <property type="entry name" value="DDE_Tnp_4"/>
    <property type="match status" value="1"/>
</dbReference>
<sequence length="329" mass="37428">MVICSSSGYFISILGPYFADMKNNDAAILNHAMMRNADTIRQWVQEEDVFIVDRGFCDSLQVLEDLGIKAQMPSFLKKGEKQLSTEDANSSRLVSKVRWVVESANARIKKWKYLNNVLPTNQVPFIGDYVRIVCAISNKFAPPLARTTTDDEHLAAKMRYLSHQKNHLQQYVLENGLDRRSVIWKPIDDLEGFPRLNEEDLSNITCGSYQLRLSTSYIQEHIEGDADIFVHKEDPGLIQVKLQSRHVSSRKYTLWIQFNETNVLATYCKCRAGARVVGVCSHVAAVLWFLGYSRHEERVSPYGVQNWGDSLEDAALIDDSDSDDSVVEE</sequence>
<organism evidence="5 6">
    <name type="scientific">Crassostrea virginica</name>
    <name type="common">Eastern oyster</name>
    <dbReference type="NCBI Taxonomy" id="6565"/>
    <lineage>
        <taxon>Eukaryota</taxon>
        <taxon>Metazoa</taxon>
        <taxon>Spiralia</taxon>
        <taxon>Lophotrochozoa</taxon>
        <taxon>Mollusca</taxon>
        <taxon>Bivalvia</taxon>
        <taxon>Autobranchia</taxon>
        <taxon>Pteriomorphia</taxon>
        <taxon>Ostreida</taxon>
        <taxon>Ostreoidea</taxon>
        <taxon>Ostreidae</taxon>
        <taxon>Crassostrea</taxon>
    </lineage>
</organism>
<keyword evidence="2" id="KW-0479">Metal-binding</keyword>
<protein>
    <submittedName>
        <fullName evidence="6">Uncharacterized protein LOC111112867</fullName>
    </submittedName>
</protein>
<comment type="cofactor">
    <cofactor evidence="1">
        <name>a divalent metal cation</name>
        <dbReference type="ChEBI" id="CHEBI:60240"/>
    </cofactor>
</comment>
<dbReference type="Proteomes" id="UP000694844">
    <property type="component" value="Chromosome 9"/>
</dbReference>
<keyword evidence="3" id="KW-0862">Zinc</keyword>
<evidence type="ECO:0000259" key="4">
    <source>
        <dbReference type="PROSITE" id="PS50966"/>
    </source>
</evidence>
<dbReference type="RefSeq" id="XP_022306429.1">
    <property type="nucleotide sequence ID" value="XM_022450721.1"/>
</dbReference>
<dbReference type="GeneID" id="111112867"/>
<evidence type="ECO:0000256" key="1">
    <source>
        <dbReference type="ARBA" id="ARBA00001968"/>
    </source>
</evidence>
<dbReference type="KEGG" id="cvn:111112867"/>
<accession>A0A8B8BU97</accession>
<evidence type="ECO:0000256" key="3">
    <source>
        <dbReference type="PROSITE-ProRule" id="PRU00325"/>
    </source>
</evidence>
<dbReference type="AlphaFoldDB" id="A0A8B8BU97"/>
<dbReference type="PANTHER" id="PTHR23080">
    <property type="entry name" value="THAP DOMAIN PROTEIN"/>
    <property type="match status" value="1"/>
</dbReference>
<evidence type="ECO:0000256" key="2">
    <source>
        <dbReference type="ARBA" id="ARBA00022723"/>
    </source>
</evidence>
<dbReference type="InterPro" id="IPR007527">
    <property type="entry name" value="Znf_SWIM"/>
</dbReference>
<keyword evidence="3" id="KW-0863">Zinc-finger</keyword>
<keyword evidence="5" id="KW-1185">Reference proteome</keyword>
<name>A0A8B8BU97_CRAVI</name>
<evidence type="ECO:0000313" key="6">
    <source>
        <dbReference type="RefSeq" id="XP_022306429.1"/>
    </source>
</evidence>
<proteinExistence type="predicted"/>
<dbReference type="GO" id="GO:0008270">
    <property type="term" value="F:zinc ion binding"/>
    <property type="evidence" value="ECO:0007669"/>
    <property type="project" value="UniProtKB-KW"/>
</dbReference>